<sequence length="86" mass="8963">MNQVDGPPPPRSVGRALGMPAWGGSPTLQPISPSSDGISSVVKHPLTILVVIKNMWDPSLNHVGINANSIASVANVTLKSSIKKDL</sequence>
<gene>
    <name evidence="1" type="ORF">DVH24_030828</name>
</gene>
<dbReference type="InterPro" id="IPR053761">
    <property type="entry name" value="Leguminous_Lectin_Domain_sf"/>
</dbReference>
<name>A0A498HGB0_MALDO</name>
<dbReference type="InterPro" id="IPR013320">
    <property type="entry name" value="ConA-like_dom_sf"/>
</dbReference>
<organism evidence="1 2">
    <name type="scientific">Malus domestica</name>
    <name type="common">Apple</name>
    <name type="synonym">Pyrus malus</name>
    <dbReference type="NCBI Taxonomy" id="3750"/>
    <lineage>
        <taxon>Eukaryota</taxon>
        <taxon>Viridiplantae</taxon>
        <taxon>Streptophyta</taxon>
        <taxon>Embryophyta</taxon>
        <taxon>Tracheophyta</taxon>
        <taxon>Spermatophyta</taxon>
        <taxon>Magnoliopsida</taxon>
        <taxon>eudicotyledons</taxon>
        <taxon>Gunneridae</taxon>
        <taxon>Pentapetalae</taxon>
        <taxon>rosids</taxon>
        <taxon>fabids</taxon>
        <taxon>Rosales</taxon>
        <taxon>Rosaceae</taxon>
        <taxon>Amygdaloideae</taxon>
        <taxon>Maleae</taxon>
        <taxon>Malus</taxon>
    </lineage>
</organism>
<accession>A0A498HGB0</accession>
<keyword evidence="2" id="KW-1185">Reference proteome</keyword>
<dbReference type="AlphaFoldDB" id="A0A498HGB0"/>
<evidence type="ECO:0000313" key="1">
    <source>
        <dbReference type="EMBL" id="RXH68495.1"/>
    </source>
</evidence>
<evidence type="ECO:0000313" key="2">
    <source>
        <dbReference type="Proteomes" id="UP000290289"/>
    </source>
</evidence>
<dbReference type="SUPFAM" id="SSF49899">
    <property type="entry name" value="Concanavalin A-like lectins/glucanases"/>
    <property type="match status" value="1"/>
</dbReference>
<dbReference type="Gene3D" id="2.60.40.4220">
    <property type="match status" value="1"/>
</dbReference>
<proteinExistence type="predicted"/>
<protein>
    <submittedName>
        <fullName evidence="1">Uncharacterized protein</fullName>
    </submittedName>
</protein>
<reference evidence="1 2" key="1">
    <citation type="submission" date="2018-10" db="EMBL/GenBank/DDBJ databases">
        <title>A high-quality apple genome assembly.</title>
        <authorList>
            <person name="Hu J."/>
        </authorList>
    </citation>
    <scope>NUCLEOTIDE SEQUENCE [LARGE SCALE GENOMIC DNA]</scope>
    <source>
        <strain evidence="2">cv. HFTH1</strain>
        <tissue evidence="1">Young leaf</tissue>
    </source>
</reference>
<comment type="caution">
    <text evidence="1">The sequence shown here is derived from an EMBL/GenBank/DDBJ whole genome shotgun (WGS) entry which is preliminary data.</text>
</comment>
<dbReference type="Proteomes" id="UP000290289">
    <property type="component" value="Chromosome 17"/>
</dbReference>
<dbReference type="EMBL" id="RDQH01000343">
    <property type="protein sequence ID" value="RXH68495.1"/>
    <property type="molecule type" value="Genomic_DNA"/>
</dbReference>